<dbReference type="EC" id="2.3.1.269" evidence="8"/>
<dbReference type="HAMAP" id="MF_01148">
    <property type="entry name" value="Lnt"/>
    <property type="match status" value="1"/>
</dbReference>
<keyword evidence="6 8" id="KW-0472">Membrane</keyword>
<feature type="transmembrane region" description="Helical" evidence="8">
    <location>
        <begin position="27"/>
        <end position="45"/>
    </location>
</feature>
<dbReference type="InterPro" id="IPR045378">
    <property type="entry name" value="LNT_N"/>
</dbReference>
<dbReference type="Pfam" id="PF00795">
    <property type="entry name" value="CN_hydrolase"/>
    <property type="match status" value="1"/>
</dbReference>
<evidence type="ECO:0000256" key="8">
    <source>
        <dbReference type="HAMAP-Rule" id="MF_01148"/>
    </source>
</evidence>
<comment type="caution">
    <text evidence="10">The sequence shown here is derived from an EMBL/GenBank/DDBJ whole genome shotgun (WGS) entry which is preliminary data.</text>
</comment>
<evidence type="ECO:0000313" key="11">
    <source>
        <dbReference type="Proteomes" id="UP001178281"/>
    </source>
</evidence>
<dbReference type="RefSeq" id="WP_305110553.1">
    <property type="nucleotide sequence ID" value="NZ_JAUTIX010000002.1"/>
</dbReference>
<evidence type="ECO:0000256" key="2">
    <source>
        <dbReference type="ARBA" id="ARBA00022475"/>
    </source>
</evidence>
<comment type="pathway">
    <text evidence="8">Protein modification; lipoprotein biosynthesis (N-acyl transfer).</text>
</comment>
<dbReference type="PROSITE" id="PS50263">
    <property type="entry name" value="CN_HYDROLASE"/>
    <property type="match status" value="1"/>
</dbReference>
<dbReference type="GO" id="GO:0042158">
    <property type="term" value="P:lipoprotein biosynthetic process"/>
    <property type="evidence" value="ECO:0007669"/>
    <property type="project" value="UniProtKB-UniRule"/>
</dbReference>
<comment type="catalytic activity">
    <reaction evidence="8">
        <text>N-terminal S-1,2-diacyl-sn-glyceryl-L-cysteinyl-[lipoprotein] + a glycerophospholipid = N-acyl-S-1,2-diacyl-sn-glyceryl-L-cysteinyl-[lipoprotein] + a 2-acyl-sn-glycero-3-phospholipid + H(+)</text>
        <dbReference type="Rhea" id="RHEA:48228"/>
        <dbReference type="Rhea" id="RHEA-COMP:14681"/>
        <dbReference type="Rhea" id="RHEA-COMP:14684"/>
        <dbReference type="ChEBI" id="CHEBI:15378"/>
        <dbReference type="ChEBI" id="CHEBI:136912"/>
        <dbReference type="ChEBI" id="CHEBI:140656"/>
        <dbReference type="ChEBI" id="CHEBI:140657"/>
        <dbReference type="ChEBI" id="CHEBI:140660"/>
        <dbReference type="EC" id="2.3.1.269"/>
    </reaction>
</comment>
<keyword evidence="4 8" id="KW-0812">Transmembrane</keyword>
<keyword evidence="3 8" id="KW-0808">Transferase</keyword>
<evidence type="ECO:0000313" key="10">
    <source>
        <dbReference type="EMBL" id="MDP0397321.1"/>
    </source>
</evidence>
<dbReference type="InterPro" id="IPR004563">
    <property type="entry name" value="Apolipo_AcylTrfase"/>
</dbReference>
<comment type="similarity">
    <text evidence="8">Belongs to the CN hydrolase family. Apolipoprotein N-acyltransferase subfamily.</text>
</comment>
<evidence type="ECO:0000256" key="7">
    <source>
        <dbReference type="ARBA" id="ARBA00023315"/>
    </source>
</evidence>
<keyword evidence="11" id="KW-1185">Reference proteome</keyword>
<comment type="function">
    <text evidence="8">Catalyzes the phospholipid dependent N-acylation of the N-terminal cysteine of apolipoprotein, the last step in lipoprotein maturation.</text>
</comment>
<dbReference type="InterPro" id="IPR036526">
    <property type="entry name" value="C-N_Hydrolase_sf"/>
</dbReference>
<protein>
    <recommendedName>
        <fullName evidence="8">Apolipoprotein N-acyltransferase</fullName>
        <shortName evidence="8">ALP N-acyltransferase</shortName>
        <ecNumber evidence="8">2.3.1.269</ecNumber>
    </recommendedName>
</protein>
<dbReference type="EMBL" id="JAUTIX010000002">
    <property type="protein sequence ID" value="MDP0397321.1"/>
    <property type="molecule type" value="Genomic_DNA"/>
</dbReference>
<dbReference type="Gene3D" id="3.60.110.10">
    <property type="entry name" value="Carbon-nitrogen hydrolase"/>
    <property type="match status" value="1"/>
</dbReference>
<feature type="transmembrane region" description="Helical" evidence="8">
    <location>
        <begin position="110"/>
        <end position="131"/>
    </location>
</feature>
<dbReference type="CDD" id="cd07571">
    <property type="entry name" value="ALP_N-acyl_transferase"/>
    <property type="match status" value="1"/>
</dbReference>
<accession>A0AA90N847</accession>
<dbReference type="GO" id="GO:0016410">
    <property type="term" value="F:N-acyltransferase activity"/>
    <property type="evidence" value="ECO:0007669"/>
    <property type="project" value="UniProtKB-UniRule"/>
</dbReference>
<dbReference type="Proteomes" id="UP001178281">
    <property type="component" value="Unassembled WGS sequence"/>
</dbReference>
<feature type="transmembrane region" description="Helical" evidence="8">
    <location>
        <begin position="183"/>
        <end position="202"/>
    </location>
</feature>
<evidence type="ECO:0000256" key="4">
    <source>
        <dbReference type="ARBA" id="ARBA00022692"/>
    </source>
</evidence>
<evidence type="ECO:0000259" key="9">
    <source>
        <dbReference type="PROSITE" id="PS50263"/>
    </source>
</evidence>
<feature type="transmembrane region" description="Helical" evidence="8">
    <location>
        <begin position="78"/>
        <end position="98"/>
    </location>
</feature>
<dbReference type="GO" id="GO:0005886">
    <property type="term" value="C:plasma membrane"/>
    <property type="evidence" value="ECO:0007669"/>
    <property type="project" value="UniProtKB-SubCell"/>
</dbReference>
<evidence type="ECO:0000256" key="3">
    <source>
        <dbReference type="ARBA" id="ARBA00022679"/>
    </source>
</evidence>
<feature type="transmembrane region" description="Helical" evidence="8">
    <location>
        <begin position="151"/>
        <end position="176"/>
    </location>
</feature>
<feature type="transmembrane region" description="Helical" evidence="8">
    <location>
        <begin position="52"/>
        <end position="72"/>
    </location>
</feature>
<keyword evidence="5 8" id="KW-1133">Transmembrane helix</keyword>
<keyword evidence="2 8" id="KW-1003">Cell membrane</keyword>
<dbReference type="PANTHER" id="PTHR38686:SF1">
    <property type="entry name" value="APOLIPOPROTEIN N-ACYLTRANSFERASE"/>
    <property type="match status" value="1"/>
</dbReference>
<dbReference type="PANTHER" id="PTHR38686">
    <property type="entry name" value="APOLIPOPROTEIN N-ACYLTRANSFERASE"/>
    <property type="match status" value="1"/>
</dbReference>
<gene>
    <name evidence="8 10" type="primary">lnt</name>
    <name evidence="10" type="ORF">Q7X28_05225</name>
</gene>
<dbReference type="NCBIfam" id="TIGR00546">
    <property type="entry name" value="lnt"/>
    <property type="match status" value="1"/>
</dbReference>
<proteinExistence type="inferred from homology"/>
<sequence>MTAVLARSLASLAAGLALYFAFPPTGLWWLAPIGIGVLYAVLALPDRTRPRAGFGYGLLAGLGQFIPLLKWIDSMVGALPWIGLAIACSIFYGAFGVLAARLTRVPGAPVWVAAAFTIAEWARSSFPFGGFPWGRLAFSQGDSPLVSLARFVGAPGLSFAVALLGTALAAAALTAWRRGAARGYAVPAAAALIVVTGAAAAWPTVGAPSPGRTVTVAAIQGNVPEQRWDVATQREAVLTNHLEETRRLAAEIRAGRQPQPDVVVWPENSSDVSPERDPSVDARMRAAAAEVGAPILVGSVHYDDTGRYYNSMILMTAEGPVERHDKAILQPFGETMPMRDFFRLFSSYVDMANNFTPGTGDGVVHPRRGDGPPLPLGVATCYEVAFDRSLRMSVANGAQLLTVPTNNATFGRTGMTWQQLGMSQVRAVELDRDVMVAATTGVSAFVRPDGTIAQNTRIWTADHLVETIALREGRTPAARLGEWGNIALLVLTLCGIAVAIRQDGWRFTQPASDHSTADRPTADQGTT</sequence>
<evidence type="ECO:0000256" key="1">
    <source>
        <dbReference type="ARBA" id="ARBA00004651"/>
    </source>
</evidence>
<keyword evidence="7 8" id="KW-0012">Acyltransferase</keyword>
<comment type="subcellular location">
    <subcellularLocation>
        <location evidence="1 8">Cell membrane</location>
        <topology evidence="1 8">Multi-pass membrane protein</topology>
    </subcellularLocation>
</comment>
<dbReference type="Pfam" id="PF20154">
    <property type="entry name" value="LNT_N"/>
    <property type="match status" value="1"/>
</dbReference>
<dbReference type="SUPFAM" id="SSF56317">
    <property type="entry name" value="Carbon-nitrogen hydrolase"/>
    <property type="match status" value="1"/>
</dbReference>
<feature type="domain" description="CN hydrolase" evidence="9">
    <location>
        <begin position="214"/>
        <end position="475"/>
    </location>
</feature>
<dbReference type="InterPro" id="IPR003010">
    <property type="entry name" value="C-N_Hydrolase"/>
</dbReference>
<name>A0AA90N847_9ACTN</name>
<organism evidence="10 11">
    <name type="scientific">Tsukamurella strandjordii</name>
    <dbReference type="NCBI Taxonomy" id="147577"/>
    <lineage>
        <taxon>Bacteria</taxon>
        <taxon>Bacillati</taxon>
        <taxon>Actinomycetota</taxon>
        <taxon>Actinomycetes</taxon>
        <taxon>Mycobacteriales</taxon>
        <taxon>Tsukamurellaceae</taxon>
        <taxon>Tsukamurella</taxon>
    </lineage>
</organism>
<evidence type="ECO:0000256" key="6">
    <source>
        <dbReference type="ARBA" id="ARBA00023136"/>
    </source>
</evidence>
<evidence type="ECO:0000256" key="5">
    <source>
        <dbReference type="ARBA" id="ARBA00022989"/>
    </source>
</evidence>
<dbReference type="AlphaFoldDB" id="A0AA90N847"/>
<reference evidence="10" key="1">
    <citation type="submission" date="2023-08" db="EMBL/GenBank/DDBJ databases">
        <title>The draft genome of Tsukamurella strandjordii strain 050030.</title>
        <authorList>
            <person name="Zhao F."/>
            <person name="Feng Y."/>
            <person name="Zong Z."/>
        </authorList>
    </citation>
    <scope>NUCLEOTIDE SEQUENCE</scope>
    <source>
        <strain evidence="10">050030</strain>
    </source>
</reference>